<dbReference type="KEGG" id="pin:Ping_0782"/>
<dbReference type="GO" id="GO:0016779">
    <property type="term" value="F:nucleotidyltransferase activity"/>
    <property type="evidence" value="ECO:0007669"/>
    <property type="project" value="UniProtKB-KW"/>
</dbReference>
<proteinExistence type="predicted"/>
<keyword evidence="2" id="KW-0548">Nucleotidyltransferase</keyword>
<keyword evidence="1" id="KW-0812">Transmembrane</keyword>
<keyword evidence="2" id="KW-0808">Transferase</keyword>
<feature type="transmembrane region" description="Helical" evidence="1">
    <location>
        <begin position="9"/>
        <end position="27"/>
    </location>
</feature>
<keyword evidence="1" id="KW-0472">Membrane</keyword>
<sequence length="319" mass="36875">MLLNNKKTYTFSFFLVTSFIIILVLNADYYQPNFISTIIKATLILICLFYYKTFNADADADADAAFLNLKYFLWFQSILIIYSYFEPTIPRIIGQLIGFHLSPNLEFLFSREAFDPMKRAFSIFDNPNIASRILIFNLILVLSIRRLDILSIILVFVALAMTGSRTGIFIFVLLASFCYIKVNIKSLAMVLSFFVFLSIVYFNMELFSESRAFNISGDDNSLQVKISIFNEVLKSREIKDIYDSDLSLILGYFGLQGLIIFLVSIFVYAFFNFNSLINFYLLYLFSGTLLFSTVNVIFILFFALILNFREISLIKRKPV</sequence>
<feature type="transmembrane region" description="Helical" evidence="1">
    <location>
        <begin position="280"/>
        <end position="306"/>
    </location>
</feature>
<evidence type="ECO:0000313" key="3">
    <source>
        <dbReference type="Proteomes" id="UP000000639"/>
    </source>
</evidence>
<keyword evidence="3" id="KW-1185">Reference proteome</keyword>
<dbReference type="Proteomes" id="UP000000639">
    <property type="component" value="Chromosome"/>
</dbReference>
<gene>
    <name evidence="2" type="ordered locus">Ping_0782</name>
</gene>
<dbReference type="RefSeq" id="WP_011769190.1">
    <property type="nucleotide sequence ID" value="NC_008709.1"/>
</dbReference>
<accession>A1ST12</accession>
<protein>
    <submittedName>
        <fullName evidence="2">Cytidylyltransferase family protein</fullName>
    </submittedName>
</protein>
<dbReference type="HOGENOM" id="CLU_871174_0_0_6"/>
<evidence type="ECO:0000256" key="1">
    <source>
        <dbReference type="SAM" id="Phobius"/>
    </source>
</evidence>
<feature type="transmembrane region" description="Helical" evidence="1">
    <location>
        <begin position="33"/>
        <end position="52"/>
    </location>
</feature>
<evidence type="ECO:0000313" key="2">
    <source>
        <dbReference type="EMBL" id="ABM02627.1"/>
    </source>
</evidence>
<feature type="transmembrane region" description="Helical" evidence="1">
    <location>
        <begin position="249"/>
        <end position="271"/>
    </location>
</feature>
<reference evidence="2 3" key="1">
    <citation type="submission" date="2007-01" db="EMBL/GenBank/DDBJ databases">
        <title>Complete sequence of Psychromonas ingrahamii 37.</title>
        <authorList>
            <consortium name="US DOE Joint Genome Institute"/>
            <person name="Copeland A."/>
            <person name="Lucas S."/>
            <person name="Lapidus A."/>
            <person name="Barry K."/>
            <person name="Detter J.C."/>
            <person name="Glavina del Rio T."/>
            <person name="Hammon N."/>
            <person name="Israni S."/>
            <person name="Dalin E."/>
            <person name="Tice H."/>
            <person name="Pitluck S."/>
            <person name="Thompson L.S."/>
            <person name="Brettin T."/>
            <person name="Bruce D."/>
            <person name="Han C."/>
            <person name="Tapia R."/>
            <person name="Schmutz J."/>
            <person name="Larimer F."/>
            <person name="Land M."/>
            <person name="Hauser L."/>
            <person name="Kyrpides N."/>
            <person name="Ivanova N."/>
            <person name="Staley J."/>
            <person name="Richardson P."/>
        </authorList>
    </citation>
    <scope>NUCLEOTIDE SEQUENCE [LARGE SCALE GENOMIC DNA]</scope>
    <source>
        <strain evidence="2 3">37</strain>
    </source>
</reference>
<dbReference type="AlphaFoldDB" id="A1ST12"/>
<organism evidence="2 3">
    <name type="scientific">Psychromonas ingrahamii (strain DSM 17664 / CCUG 51855 / 37)</name>
    <dbReference type="NCBI Taxonomy" id="357804"/>
    <lineage>
        <taxon>Bacteria</taxon>
        <taxon>Pseudomonadati</taxon>
        <taxon>Pseudomonadota</taxon>
        <taxon>Gammaproteobacteria</taxon>
        <taxon>Alteromonadales</taxon>
        <taxon>Psychromonadaceae</taxon>
        <taxon>Psychromonas</taxon>
    </lineage>
</organism>
<feature type="transmembrane region" description="Helical" evidence="1">
    <location>
        <begin position="64"/>
        <end position="85"/>
    </location>
</feature>
<feature type="transmembrane region" description="Helical" evidence="1">
    <location>
        <begin position="187"/>
        <end position="204"/>
    </location>
</feature>
<keyword evidence="1" id="KW-1133">Transmembrane helix</keyword>
<feature type="transmembrane region" description="Helical" evidence="1">
    <location>
        <begin position="129"/>
        <end position="147"/>
    </location>
</feature>
<dbReference type="EMBL" id="CP000510">
    <property type="protein sequence ID" value="ABM02627.1"/>
    <property type="molecule type" value="Genomic_DNA"/>
</dbReference>
<name>A1ST12_PSYIN</name>
<feature type="transmembrane region" description="Helical" evidence="1">
    <location>
        <begin position="153"/>
        <end position="180"/>
    </location>
</feature>